<sequence length="458" mass="49881">MSTYNNFYQGTRTFWKAAATPGSGTQAPEPREFEAIGELPNSNFLPPAEQSKVTPVYPSPPLFAATDIELSVKWGIQDYDTIVDRDVGRRVTRKVAQAIREGAMIPNVESLLYRGHRRMRGGTPTASHPGTTPDVTVPSARSEIAVEADTRPEDDSEEDETTEVSTLLYSEDVQLAEEGDGIGGHDAVEGDLGADESSSVSSDQWKVVRARRSPEPQTTDILPVVTRYFPSWFDLCDFEDQLGPIPTDWSSTKTGSPILPEVQVSSGGTSLLDEFWQEVDSSDEDGALQRAIANSIRTAEAEVTRQTGIESRPLEVMATLVEVISEEEKEPEAPTGQSSRYTSKQKGKHVPRTSQQREFLKQFVSGHTRRSATPAPERSDKKSSESKPVKTGPARFKRESSQVPDGGWFRDSTRGGGRGPPSSPSDPSSDDSESSSSSSDKRQIVGGEKAPQEAEASD</sequence>
<feature type="compositionally biased region" description="Basic and acidic residues" evidence="1">
    <location>
        <begin position="377"/>
        <end position="388"/>
    </location>
</feature>
<name>A0A4Q9Q5F1_9APHY</name>
<organism evidence="2 3">
    <name type="scientific">Dichomitus squalens</name>
    <dbReference type="NCBI Taxonomy" id="114155"/>
    <lineage>
        <taxon>Eukaryota</taxon>
        <taxon>Fungi</taxon>
        <taxon>Dikarya</taxon>
        <taxon>Basidiomycota</taxon>
        <taxon>Agaricomycotina</taxon>
        <taxon>Agaricomycetes</taxon>
        <taxon>Polyporales</taxon>
        <taxon>Polyporaceae</taxon>
        <taxon>Dichomitus</taxon>
    </lineage>
</organism>
<evidence type="ECO:0000313" key="2">
    <source>
        <dbReference type="EMBL" id="TBU62602.1"/>
    </source>
</evidence>
<dbReference type="AlphaFoldDB" id="A0A4Q9Q5F1"/>
<evidence type="ECO:0000313" key="3">
    <source>
        <dbReference type="Proteomes" id="UP000292082"/>
    </source>
</evidence>
<feature type="region of interest" description="Disordered" evidence="1">
    <location>
        <begin position="118"/>
        <end position="140"/>
    </location>
</feature>
<evidence type="ECO:0000256" key="1">
    <source>
        <dbReference type="SAM" id="MobiDB-lite"/>
    </source>
</evidence>
<gene>
    <name evidence="2" type="ORF">BD310DRAFT_871498</name>
</gene>
<dbReference type="Proteomes" id="UP000292082">
    <property type="component" value="Unassembled WGS sequence"/>
</dbReference>
<feature type="region of interest" description="Disordered" evidence="1">
    <location>
        <begin position="326"/>
        <end position="458"/>
    </location>
</feature>
<protein>
    <submittedName>
        <fullName evidence="2">Uncharacterized protein</fullName>
    </submittedName>
</protein>
<keyword evidence="3" id="KW-1185">Reference proteome</keyword>
<proteinExistence type="predicted"/>
<dbReference type="EMBL" id="ML145093">
    <property type="protein sequence ID" value="TBU62602.1"/>
    <property type="molecule type" value="Genomic_DNA"/>
</dbReference>
<feature type="compositionally biased region" description="Polar residues" evidence="1">
    <location>
        <begin position="124"/>
        <end position="134"/>
    </location>
</feature>
<reference evidence="2 3" key="1">
    <citation type="submission" date="2019-01" db="EMBL/GenBank/DDBJ databases">
        <title>Draft genome sequences of three monokaryotic isolates of the white-rot basidiomycete fungus Dichomitus squalens.</title>
        <authorList>
            <consortium name="DOE Joint Genome Institute"/>
            <person name="Lopez S.C."/>
            <person name="Andreopoulos B."/>
            <person name="Pangilinan J."/>
            <person name="Lipzen A."/>
            <person name="Riley R."/>
            <person name="Ahrendt S."/>
            <person name="Ng V."/>
            <person name="Barry K."/>
            <person name="Daum C."/>
            <person name="Grigoriev I.V."/>
            <person name="Hilden K.S."/>
            <person name="Makela M.R."/>
            <person name="de Vries R.P."/>
        </authorList>
    </citation>
    <scope>NUCLEOTIDE SEQUENCE [LARGE SCALE GENOMIC DNA]</scope>
    <source>
        <strain evidence="2 3">CBS 464.89</strain>
    </source>
</reference>
<accession>A0A4Q9Q5F1</accession>